<evidence type="ECO:0000256" key="1">
    <source>
        <dbReference type="SAM" id="MobiDB-lite"/>
    </source>
</evidence>
<name>A0A6A6S841_9PLEO</name>
<dbReference type="AlphaFoldDB" id="A0A6A6S841"/>
<evidence type="ECO:0000313" key="3">
    <source>
        <dbReference type="Proteomes" id="UP000799753"/>
    </source>
</evidence>
<keyword evidence="3" id="KW-1185">Reference proteome</keyword>
<dbReference type="EMBL" id="MU006779">
    <property type="protein sequence ID" value="KAF2643909.1"/>
    <property type="molecule type" value="Genomic_DNA"/>
</dbReference>
<protein>
    <submittedName>
        <fullName evidence="2">Uncharacterized protein</fullName>
    </submittedName>
</protein>
<accession>A0A6A6S841</accession>
<gene>
    <name evidence="2" type="ORF">P280DRAFT_220140</name>
</gene>
<proteinExistence type="predicted"/>
<reference evidence="2" key="1">
    <citation type="journal article" date="2020" name="Stud. Mycol.">
        <title>101 Dothideomycetes genomes: a test case for predicting lifestyles and emergence of pathogens.</title>
        <authorList>
            <person name="Haridas S."/>
            <person name="Albert R."/>
            <person name="Binder M."/>
            <person name="Bloem J."/>
            <person name="Labutti K."/>
            <person name="Salamov A."/>
            <person name="Andreopoulos B."/>
            <person name="Baker S."/>
            <person name="Barry K."/>
            <person name="Bills G."/>
            <person name="Bluhm B."/>
            <person name="Cannon C."/>
            <person name="Castanera R."/>
            <person name="Culley D."/>
            <person name="Daum C."/>
            <person name="Ezra D."/>
            <person name="Gonzalez J."/>
            <person name="Henrissat B."/>
            <person name="Kuo A."/>
            <person name="Liang C."/>
            <person name="Lipzen A."/>
            <person name="Lutzoni F."/>
            <person name="Magnuson J."/>
            <person name="Mondo S."/>
            <person name="Nolan M."/>
            <person name="Ohm R."/>
            <person name="Pangilinan J."/>
            <person name="Park H.-J."/>
            <person name="Ramirez L."/>
            <person name="Alfaro M."/>
            <person name="Sun H."/>
            <person name="Tritt A."/>
            <person name="Yoshinaga Y."/>
            <person name="Zwiers L.-H."/>
            <person name="Turgeon B."/>
            <person name="Goodwin S."/>
            <person name="Spatafora J."/>
            <person name="Crous P."/>
            <person name="Grigoriev I."/>
        </authorList>
    </citation>
    <scope>NUCLEOTIDE SEQUENCE</scope>
    <source>
        <strain evidence="2">CBS 473.64</strain>
    </source>
</reference>
<feature type="region of interest" description="Disordered" evidence="1">
    <location>
        <begin position="1"/>
        <end position="31"/>
    </location>
</feature>
<organism evidence="2 3">
    <name type="scientific">Massarina eburnea CBS 473.64</name>
    <dbReference type="NCBI Taxonomy" id="1395130"/>
    <lineage>
        <taxon>Eukaryota</taxon>
        <taxon>Fungi</taxon>
        <taxon>Dikarya</taxon>
        <taxon>Ascomycota</taxon>
        <taxon>Pezizomycotina</taxon>
        <taxon>Dothideomycetes</taxon>
        <taxon>Pleosporomycetidae</taxon>
        <taxon>Pleosporales</taxon>
        <taxon>Massarineae</taxon>
        <taxon>Massarinaceae</taxon>
        <taxon>Massarina</taxon>
    </lineage>
</organism>
<feature type="compositionally biased region" description="Low complexity" evidence="1">
    <location>
        <begin position="22"/>
        <end position="31"/>
    </location>
</feature>
<evidence type="ECO:0000313" key="2">
    <source>
        <dbReference type="EMBL" id="KAF2643909.1"/>
    </source>
</evidence>
<dbReference type="Proteomes" id="UP000799753">
    <property type="component" value="Unassembled WGS sequence"/>
</dbReference>
<sequence>MAPAPTLTKDQLQFAKGPAPTPSSTHSSFPHSTASTVCRVLEPLHHPHQPAATRCTSITLENCLAEQLLLPAHTLSTSRDRVHRTCTPAALQAKDQQSALPLWWPCASGVRVPSIPPPAAYCMTLLSPGTCVARPCMVHLLQPSICRLHKTL</sequence>